<dbReference type="EMBL" id="JACHFL010000013">
    <property type="protein sequence ID" value="MBB5364846.1"/>
    <property type="molecule type" value="Genomic_DNA"/>
</dbReference>
<keyword evidence="3" id="KW-1185">Reference proteome</keyword>
<evidence type="ECO:0000313" key="2">
    <source>
        <dbReference type="EMBL" id="MBB5364846.1"/>
    </source>
</evidence>
<evidence type="ECO:0000313" key="3">
    <source>
        <dbReference type="Proteomes" id="UP000552709"/>
    </source>
</evidence>
<reference evidence="2 3" key="1">
    <citation type="submission" date="2020-08" db="EMBL/GenBank/DDBJ databases">
        <title>Genomic Encyclopedia of Type Strains, Phase IV (KMG-IV): sequencing the most valuable type-strain genomes for metagenomic binning, comparative biology and taxonomic classification.</title>
        <authorList>
            <person name="Goeker M."/>
        </authorList>
    </citation>
    <scope>NUCLEOTIDE SEQUENCE [LARGE SCALE GENOMIC DNA]</scope>
    <source>
        <strain evidence="2 3">DSM 27939</strain>
    </source>
</reference>
<dbReference type="AlphaFoldDB" id="A0A7W8NFW7"/>
<feature type="region of interest" description="Disordered" evidence="1">
    <location>
        <begin position="60"/>
        <end position="80"/>
    </location>
</feature>
<accession>A0A7W8NFW7</accession>
<name>A0A7W8NFW7_9DEIO</name>
<proteinExistence type="predicted"/>
<protein>
    <submittedName>
        <fullName evidence="2">Uncharacterized protein</fullName>
    </submittedName>
</protein>
<evidence type="ECO:0000256" key="1">
    <source>
        <dbReference type="SAM" id="MobiDB-lite"/>
    </source>
</evidence>
<sequence length="114" mass="11932">MTVTPEGARGAFLGMVIAGAPLHPDAVTMGLRLTDGQLSDALALSAELELHGAGERFSIRQNTSKTQRHASHEATGRDGASEGLYFDLNAVSTAIIVTALMAEMEEKSVEGPPI</sequence>
<dbReference type="Proteomes" id="UP000552709">
    <property type="component" value="Unassembled WGS sequence"/>
</dbReference>
<organism evidence="2 3">
    <name type="scientific">Deinococcus humi</name>
    <dbReference type="NCBI Taxonomy" id="662880"/>
    <lineage>
        <taxon>Bacteria</taxon>
        <taxon>Thermotogati</taxon>
        <taxon>Deinococcota</taxon>
        <taxon>Deinococci</taxon>
        <taxon>Deinococcales</taxon>
        <taxon>Deinococcaceae</taxon>
        <taxon>Deinococcus</taxon>
    </lineage>
</organism>
<gene>
    <name evidence="2" type="ORF">HNQ08_003959</name>
</gene>
<comment type="caution">
    <text evidence="2">The sequence shown here is derived from an EMBL/GenBank/DDBJ whole genome shotgun (WGS) entry which is preliminary data.</text>
</comment>
<feature type="compositionally biased region" description="Basic and acidic residues" evidence="1">
    <location>
        <begin position="70"/>
        <end position="80"/>
    </location>
</feature>
<dbReference type="RefSeq" id="WP_184135806.1">
    <property type="nucleotide sequence ID" value="NZ_JACHFL010000013.1"/>
</dbReference>